<evidence type="ECO:0000313" key="1">
    <source>
        <dbReference type="EMBL" id="WUR02231.1"/>
    </source>
</evidence>
<dbReference type="RefSeq" id="XP_065328376.1">
    <property type="nucleotide sequence ID" value="XM_065472304.1"/>
</dbReference>
<accession>A0AAX4J8H9</accession>
<dbReference type="EMBL" id="CP142726">
    <property type="protein sequence ID" value="WUR02231.1"/>
    <property type="molecule type" value="Genomic_DNA"/>
</dbReference>
<name>A0AAX4J8H9_9MICR</name>
<proteinExistence type="predicted"/>
<gene>
    <name evidence="1" type="ORF">VNE69_01170</name>
</gene>
<dbReference type="GeneID" id="90540034"/>
<evidence type="ECO:0000313" key="2">
    <source>
        <dbReference type="Proteomes" id="UP001334084"/>
    </source>
</evidence>
<dbReference type="AlphaFoldDB" id="A0AAX4J8H9"/>
<sequence length="104" mass="12534">MVYFETKKILADDEHFDDLDSAILIYEKNIRHYINTNKTVPIKDVLEEIKIPNNKKKYEKETKYNFIYRHIALEKSYIEEALKEIGEMQYAKEHNLCSLKFCIK</sequence>
<organism evidence="1 2">
    <name type="scientific">Vairimorpha necatrix</name>
    <dbReference type="NCBI Taxonomy" id="6039"/>
    <lineage>
        <taxon>Eukaryota</taxon>
        <taxon>Fungi</taxon>
        <taxon>Fungi incertae sedis</taxon>
        <taxon>Microsporidia</taxon>
        <taxon>Nosematidae</taxon>
        <taxon>Vairimorpha</taxon>
    </lineage>
</organism>
<dbReference type="KEGG" id="vnx:VNE69_01170"/>
<dbReference type="Proteomes" id="UP001334084">
    <property type="component" value="Chromosome 1"/>
</dbReference>
<reference evidence="1" key="1">
    <citation type="journal article" date="2024" name="BMC Genomics">
        <title>Functional annotation of a divergent genome using sequence and structure-based similarity.</title>
        <authorList>
            <person name="Svedberg D."/>
            <person name="Winiger R.R."/>
            <person name="Berg A."/>
            <person name="Sharma H."/>
            <person name="Tellgren-Roth C."/>
            <person name="Debrunner-Vossbrinck B.A."/>
            <person name="Vossbrinck C.R."/>
            <person name="Barandun J."/>
        </authorList>
    </citation>
    <scope>NUCLEOTIDE SEQUENCE</scope>
    <source>
        <strain evidence="1">Illinois isolate</strain>
    </source>
</reference>
<protein>
    <submittedName>
        <fullName evidence="1">Uncharacterized protein</fullName>
    </submittedName>
</protein>
<keyword evidence="2" id="KW-1185">Reference proteome</keyword>